<keyword evidence="2" id="KW-0645">Protease</keyword>
<dbReference type="GO" id="GO:0004180">
    <property type="term" value="F:carboxypeptidase activity"/>
    <property type="evidence" value="ECO:0007669"/>
    <property type="project" value="UniProtKB-KW"/>
</dbReference>
<sequence length="449" mass="51597">MSFAGFIQECSKNENTNITHALYISESSVMGEYVRYPYKMDSLKLFFSMTKTFSGLATGIAWDLGLLHMDDSIIGFFPEECPETPDENLSRITVQHLLTMSCGIHENTYSDLFVQDNWVKAFLKQSFPHEPGTFYRYSTHCSHMLSAIIMKVSGLSLEQFLNRYLFYPMEIYEAQWELSPEKLTAGGMGLSLYPMSLVKIAQLLLKEGSYNGSQLISKEYLKMAVTQQIIKQDDINNPDSEFSGNGYGYQFHIGKDGYYRMDGAFGQLCLMCPDKKKAVIVFSQYSKTEALLSLIYKHLLNDTECCCAYIENTRPEKNAAAVDAVIPCSNFRLEDNILGIKYVEFLPSCNEYLVKLCYAEYTDTIRFSLLQETSGKMNFLKDLQVHKQEYYCEAVFNEALILKIYFIETPYVAVYRFSFYGNKLRFEFSINVSFTLKDFAVDGFLVEKR</sequence>
<reference evidence="2 3" key="1">
    <citation type="submission" date="2016-07" db="EMBL/GenBank/DDBJ databases">
        <title>Characterization of isolates of Eisenbergiella tayi derived from blood cultures, using whole genome sequencing.</title>
        <authorList>
            <person name="Burdz T."/>
            <person name="Wiebe D."/>
            <person name="Huynh C."/>
            <person name="Bernard K."/>
        </authorList>
    </citation>
    <scope>NUCLEOTIDE SEQUENCE [LARGE SCALE GENOMIC DNA]</scope>
    <source>
        <strain evidence="2 3">NML 120489</strain>
    </source>
</reference>
<name>A0A1E3AU27_9FIRM</name>
<evidence type="ECO:0000313" key="2">
    <source>
        <dbReference type="EMBL" id="ODM12179.1"/>
    </source>
</evidence>
<dbReference type="InterPro" id="IPR050789">
    <property type="entry name" value="Diverse_Enzym_Activities"/>
</dbReference>
<dbReference type="AlphaFoldDB" id="A0A1E3AU27"/>
<dbReference type="Pfam" id="PF00144">
    <property type="entry name" value="Beta-lactamase"/>
    <property type="match status" value="1"/>
</dbReference>
<dbReference type="PATRIC" id="fig|1432052.3.peg.3088"/>
<dbReference type="Proteomes" id="UP000095003">
    <property type="component" value="Unassembled WGS sequence"/>
</dbReference>
<keyword evidence="2" id="KW-0121">Carboxypeptidase</keyword>
<dbReference type="PANTHER" id="PTHR43283">
    <property type="entry name" value="BETA-LACTAMASE-RELATED"/>
    <property type="match status" value="1"/>
</dbReference>
<dbReference type="InterPro" id="IPR001466">
    <property type="entry name" value="Beta-lactam-related"/>
</dbReference>
<proteinExistence type="predicted"/>
<feature type="domain" description="Beta-lactamase-related" evidence="1">
    <location>
        <begin position="34"/>
        <end position="288"/>
    </location>
</feature>
<organism evidence="2 3">
    <name type="scientific">Eisenbergiella tayi</name>
    <dbReference type="NCBI Taxonomy" id="1432052"/>
    <lineage>
        <taxon>Bacteria</taxon>
        <taxon>Bacillati</taxon>
        <taxon>Bacillota</taxon>
        <taxon>Clostridia</taxon>
        <taxon>Lachnospirales</taxon>
        <taxon>Lachnospiraceae</taxon>
        <taxon>Eisenbergiella</taxon>
    </lineage>
</organism>
<dbReference type="EMBL" id="MCGI01000002">
    <property type="protein sequence ID" value="ODM12179.1"/>
    <property type="molecule type" value="Genomic_DNA"/>
</dbReference>
<evidence type="ECO:0000313" key="3">
    <source>
        <dbReference type="Proteomes" id="UP000095003"/>
    </source>
</evidence>
<dbReference type="RefSeq" id="WP_069157263.1">
    <property type="nucleotide sequence ID" value="NZ_DBFYTC010000229.1"/>
</dbReference>
<dbReference type="PANTHER" id="PTHR43283:SF7">
    <property type="entry name" value="BETA-LACTAMASE-RELATED DOMAIN-CONTAINING PROTEIN"/>
    <property type="match status" value="1"/>
</dbReference>
<gene>
    <name evidence="2" type="ORF">BEH84_02794</name>
</gene>
<accession>A0A1E3AU27</accession>
<evidence type="ECO:0000259" key="1">
    <source>
        <dbReference type="Pfam" id="PF00144"/>
    </source>
</evidence>
<dbReference type="InterPro" id="IPR012338">
    <property type="entry name" value="Beta-lactam/transpept-like"/>
</dbReference>
<keyword evidence="2" id="KW-0378">Hydrolase</keyword>
<comment type="caution">
    <text evidence="2">The sequence shown here is derived from an EMBL/GenBank/DDBJ whole genome shotgun (WGS) entry which is preliminary data.</text>
</comment>
<dbReference type="SUPFAM" id="SSF56601">
    <property type="entry name" value="beta-lactamase/transpeptidase-like"/>
    <property type="match status" value="1"/>
</dbReference>
<dbReference type="Gene3D" id="3.40.710.10">
    <property type="entry name" value="DD-peptidase/beta-lactamase superfamily"/>
    <property type="match status" value="1"/>
</dbReference>
<protein>
    <submittedName>
        <fullName evidence="2">Beta-lactamase/D-alanine carboxypeptidase</fullName>
    </submittedName>
</protein>